<keyword evidence="3" id="KW-1185">Reference proteome</keyword>
<sequence>MYSLSYSPGDFNSSVGNYNAWMKTLIEVDWPVCFGSDHDNIPLAFKDKPPSKSSEEVESIRVYLNRKLDASTAVSTVDELNLIKTDTNAVCSVRIQKSGESHSESYLQRDKKVISNKGAVSAGNTDDIEVDFNIEHKGLSSTGSHKTPSLPVSFQNFLSKNKYDANELPLLVDVDNGVEIPGDGASEIQRDFVEPKACLPIPSCWQDIVKVSASNIPNAGNGLFAVRDLPAGVPLGFYFGVPMDENEYDLAKDHIGLASSYSIMYRKTVLDATDDNGLPFTDPNGPLFCPYHFMNEGGNISDCNISFLEGMVVNQIICFTTRLIKAGEELLVYYGSEVNRSKWECDT</sequence>
<comment type="caution">
    <text evidence="2">The sequence shown here is derived from an EMBL/GenBank/DDBJ whole genome shotgun (WGS) entry which is preliminary data.</text>
</comment>
<dbReference type="AlphaFoldDB" id="A0A1R1PJE4"/>
<dbReference type="OrthoDB" id="5560686at2759"/>
<dbReference type="EMBL" id="LSSK01001017">
    <property type="protein sequence ID" value="OMH80992.1"/>
    <property type="molecule type" value="Genomic_DNA"/>
</dbReference>
<organism evidence="2 3">
    <name type="scientific">Zancudomyces culisetae</name>
    <name type="common">Gut fungus</name>
    <name type="synonym">Smittium culisetae</name>
    <dbReference type="NCBI Taxonomy" id="1213189"/>
    <lineage>
        <taxon>Eukaryota</taxon>
        <taxon>Fungi</taxon>
        <taxon>Fungi incertae sedis</taxon>
        <taxon>Zoopagomycota</taxon>
        <taxon>Kickxellomycotina</taxon>
        <taxon>Harpellomycetes</taxon>
        <taxon>Harpellales</taxon>
        <taxon>Legeriomycetaceae</taxon>
        <taxon>Zancudomyces</taxon>
    </lineage>
</organism>
<reference evidence="3" key="1">
    <citation type="submission" date="2017-01" db="EMBL/GenBank/DDBJ databases">
        <authorList>
            <person name="Wang Y."/>
            <person name="White M."/>
            <person name="Kvist S."/>
            <person name="Moncalvo J.-M."/>
        </authorList>
    </citation>
    <scope>NUCLEOTIDE SEQUENCE [LARGE SCALE GENOMIC DNA]</scope>
    <source>
        <strain evidence="3">COL-18-3</strain>
    </source>
</reference>
<evidence type="ECO:0000313" key="2">
    <source>
        <dbReference type="EMBL" id="OMH80992.1"/>
    </source>
</evidence>
<dbReference type="Proteomes" id="UP000188320">
    <property type="component" value="Unassembled WGS sequence"/>
</dbReference>
<evidence type="ECO:0000313" key="3">
    <source>
        <dbReference type="Proteomes" id="UP000188320"/>
    </source>
</evidence>
<evidence type="ECO:0000259" key="1">
    <source>
        <dbReference type="PROSITE" id="PS50280"/>
    </source>
</evidence>
<name>A0A1R1PJE4_ZANCU</name>
<dbReference type="InterPro" id="IPR001214">
    <property type="entry name" value="SET_dom"/>
</dbReference>
<protein>
    <recommendedName>
        <fullName evidence="1">SET domain-containing protein</fullName>
    </recommendedName>
</protein>
<dbReference type="Pfam" id="PF00856">
    <property type="entry name" value="SET"/>
    <property type="match status" value="1"/>
</dbReference>
<gene>
    <name evidence="2" type="ORF">AX774_g5552</name>
</gene>
<dbReference type="SUPFAM" id="SSF82199">
    <property type="entry name" value="SET domain"/>
    <property type="match status" value="1"/>
</dbReference>
<dbReference type="InterPro" id="IPR046341">
    <property type="entry name" value="SET_dom_sf"/>
</dbReference>
<accession>A0A1R1PJE4</accession>
<dbReference type="Gene3D" id="2.170.270.10">
    <property type="entry name" value="SET domain"/>
    <property type="match status" value="1"/>
</dbReference>
<proteinExistence type="predicted"/>
<feature type="domain" description="SET" evidence="1">
    <location>
        <begin position="209"/>
        <end position="335"/>
    </location>
</feature>
<dbReference type="PROSITE" id="PS50280">
    <property type="entry name" value="SET"/>
    <property type="match status" value="1"/>
</dbReference>